<evidence type="ECO:0000313" key="2">
    <source>
        <dbReference type="Proteomes" id="UP000281553"/>
    </source>
</evidence>
<organism evidence="1 2">
    <name type="scientific">Dibothriocephalus latus</name>
    <name type="common">Fish tapeworm</name>
    <name type="synonym">Diphyllobothrium latum</name>
    <dbReference type="NCBI Taxonomy" id="60516"/>
    <lineage>
        <taxon>Eukaryota</taxon>
        <taxon>Metazoa</taxon>
        <taxon>Spiralia</taxon>
        <taxon>Lophotrochozoa</taxon>
        <taxon>Platyhelminthes</taxon>
        <taxon>Cestoda</taxon>
        <taxon>Eucestoda</taxon>
        <taxon>Diphyllobothriidea</taxon>
        <taxon>Diphyllobothriidae</taxon>
        <taxon>Dibothriocephalus</taxon>
    </lineage>
</organism>
<keyword evidence="2" id="KW-1185">Reference proteome</keyword>
<reference evidence="1 2" key="1">
    <citation type="submission" date="2018-11" db="EMBL/GenBank/DDBJ databases">
        <authorList>
            <consortium name="Pathogen Informatics"/>
        </authorList>
    </citation>
    <scope>NUCLEOTIDE SEQUENCE [LARGE SCALE GENOMIC DNA]</scope>
</reference>
<dbReference type="OrthoDB" id="6071166at2759"/>
<name>A0A3P7M0Q9_DIBLA</name>
<dbReference type="Gene3D" id="2.60.120.260">
    <property type="entry name" value="Galactose-binding domain-like"/>
    <property type="match status" value="1"/>
</dbReference>
<sequence length="158" mass="17408">MRCMSPLMDTEDKLPDTAFTASSVYRNTEGFQPHHARLVHVYDGKEHVSGHAWCPSNTVQTSMKEWIQVEFPTLVIIGIIFTAGRGDGNAYPPPWRLFASNGVNHTIMSGCRPGVSLMVLSSEEMEDASIAKAYFCRATDLICCSHCFAIGFLPHGSP</sequence>
<accession>A0A3P7M0Q9</accession>
<dbReference type="AlphaFoldDB" id="A0A3P7M0Q9"/>
<evidence type="ECO:0000313" key="1">
    <source>
        <dbReference type="EMBL" id="VDN15938.1"/>
    </source>
</evidence>
<protein>
    <recommendedName>
        <fullName evidence="3">F5/8 type C domain-containing protein</fullName>
    </recommendedName>
</protein>
<dbReference type="InterPro" id="IPR008979">
    <property type="entry name" value="Galactose-bd-like_sf"/>
</dbReference>
<gene>
    <name evidence="1" type="ORF">DILT_LOCUS11769</name>
</gene>
<dbReference type="Proteomes" id="UP000281553">
    <property type="component" value="Unassembled WGS sequence"/>
</dbReference>
<evidence type="ECO:0008006" key="3">
    <source>
        <dbReference type="Google" id="ProtNLM"/>
    </source>
</evidence>
<proteinExistence type="predicted"/>
<dbReference type="SUPFAM" id="SSF49785">
    <property type="entry name" value="Galactose-binding domain-like"/>
    <property type="match status" value="1"/>
</dbReference>
<dbReference type="EMBL" id="UYRU01064143">
    <property type="protein sequence ID" value="VDN15938.1"/>
    <property type="molecule type" value="Genomic_DNA"/>
</dbReference>